<feature type="non-terminal residue" evidence="1">
    <location>
        <position position="117"/>
    </location>
</feature>
<dbReference type="Gene3D" id="3.30.420.10">
    <property type="entry name" value="Ribonuclease H-like superfamily/Ribonuclease H"/>
    <property type="match status" value="1"/>
</dbReference>
<name>A0A7T8JS58_CALRO</name>
<evidence type="ECO:0000313" key="1">
    <source>
        <dbReference type="EMBL" id="QQP31365.1"/>
    </source>
</evidence>
<reference evidence="2" key="1">
    <citation type="submission" date="2021-01" db="EMBL/GenBank/DDBJ databases">
        <title>Caligus Genome Assembly.</title>
        <authorList>
            <person name="Gallardo-Escarate C."/>
        </authorList>
    </citation>
    <scope>NUCLEOTIDE SEQUENCE [LARGE SCALE GENOMIC DNA]</scope>
</reference>
<dbReference type="Proteomes" id="UP000595437">
    <property type="component" value="Chromosome 21"/>
</dbReference>
<evidence type="ECO:0000313" key="2">
    <source>
        <dbReference type="Proteomes" id="UP000595437"/>
    </source>
</evidence>
<protein>
    <submittedName>
        <fullName evidence="1">Uncharacterized protein</fullName>
    </submittedName>
</protein>
<proteinExistence type="predicted"/>
<sequence length="117" mass="13199">SDGDVMPPHFFPKGLRQDSEGYVALIRDVGPWIKKVAAGRPYLAQNSEVAVREPGRLHEPNIWPPNSPDCNLCDFYLWGAVERDTNRTACNTMAELKSRITLCFKKLPRTRSSARAQ</sequence>
<dbReference type="OrthoDB" id="9996331at2759"/>
<gene>
    <name evidence="1" type="ORF">FKW44_024946</name>
</gene>
<keyword evidence="2" id="KW-1185">Reference proteome</keyword>
<dbReference type="GO" id="GO:0003676">
    <property type="term" value="F:nucleic acid binding"/>
    <property type="evidence" value="ECO:0007669"/>
    <property type="project" value="InterPro"/>
</dbReference>
<accession>A0A7T8JS58</accession>
<organism evidence="1 2">
    <name type="scientific">Caligus rogercresseyi</name>
    <name type="common">Sea louse</name>
    <dbReference type="NCBI Taxonomy" id="217165"/>
    <lineage>
        <taxon>Eukaryota</taxon>
        <taxon>Metazoa</taxon>
        <taxon>Ecdysozoa</taxon>
        <taxon>Arthropoda</taxon>
        <taxon>Crustacea</taxon>
        <taxon>Multicrustacea</taxon>
        <taxon>Hexanauplia</taxon>
        <taxon>Copepoda</taxon>
        <taxon>Siphonostomatoida</taxon>
        <taxon>Caligidae</taxon>
        <taxon>Caligus</taxon>
    </lineage>
</organism>
<dbReference type="EMBL" id="CP045910">
    <property type="protein sequence ID" value="QQP31365.1"/>
    <property type="molecule type" value="Genomic_DNA"/>
</dbReference>
<dbReference type="InterPro" id="IPR036397">
    <property type="entry name" value="RNaseH_sf"/>
</dbReference>
<dbReference type="AlphaFoldDB" id="A0A7T8JS58"/>
<feature type="non-terminal residue" evidence="1">
    <location>
        <position position="1"/>
    </location>
</feature>